<dbReference type="AlphaFoldDB" id="A0A7J7BVJ4"/>
<keyword evidence="6" id="KW-1185">Reference proteome</keyword>
<protein>
    <submittedName>
        <fullName evidence="5">Uncharacterized protein</fullName>
    </submittedName>
</protein>
<dbReference type="InterPro" id="IPR036638">
    <property type="entry name" value="HLH_DNA-bd_sf"/>
</dbReference>
<dbReference type="InParanoid" id="A0A7J7BVJ4"/>
<comment type="caution">
    <text evidence="5">The sequence shown here is derived from an EMBL/GenBank/DDBJ whole genome shotgun (WGS) entry which is preliminary data.</text>
</comment>
<dbReference type="GO" id="GO:0005634">
    <property type="term" value="C:nucleus"/>
    <property type="evidence" value="ECO:0007669"/>
    <property type="project" value="UniProtKB-SubCell"/>
</dbReference>
<evidence type="ECO:0000313" key="6">
    <source>
        <dbReference type="Proteomes" id="UP000593562"/>
    </source>
</evidence>
<evidence type="ECO:0000256" key="2">
    <source>
        <dbReference type="ARBA" id="ARBA00023015"/>
    </source>
</evidence>
<sequence>MGGGLIVKKKVRFAKISMENDIHALRRIIPRCEEVDDVENLLLKSIEYVIKLKLQVNFLRTLSNLYGVL</sequence>
<dbReference type="GO" id="GO:0046983">
    <property type="term" value="F:protein dimerization activity"/>
    <property type="evidence" value="ECO:0007669"/>
    <property type="project" value="InterPro"/>
</dbReference>
<gene>
    <name evidence="5" type="ORF">HS088_TW23G00635</name>
</gene>
<evidence type="ECO:0000313" key="5">
    <source>
        <dbReference type="EMBL" id="KAF5725903.1"/>
    </source>
</evidence>
<reference evidence="5 6" key="1">
    <citation type="journal article" date="2020" name="Nat. Commun.">
        <title>Genome of Tripterygium wilfordii and identification of cytochrome P450 involved in triptolide biosynthesis.</title>
        <authorList>
            <person name="Tu L."/>
            <person name="Su P."/>
            <person name="Zhang Z."/>
            <person name="Gao L."/>
            <person name="Wang J."/>
            <person name="Hu T."/>
            <person name="Zhou J."/>
            <person name="Zhang Y."/>
            <person name="Zhao Y."/>
            <person name="Liu Y."/>
            <person name="Song Y."/>
            <person name="Tong Y."/>
            <person name="Lu Y."/>
            <person name="Yang J."/>
            <person name="Xu C."/>
            <person name="Jia M."/>
            <person name="Peters R.J."/>
            <person name="Huang L."/>
            <person name="Gao W."/>
        </authorList>
    </citation>
    <scope>NUCLEOTIDE SEQUENCE [LARGE SCALE GENOMIC DNA]</scope>
    <source>
        <strain evidence="6">cv. XIE 37</strain>
        <tissue evidence="5">Leaf</tissue>
    </source>
</reference>
<evidence type="ECO:0000256" key="3">
    <source>
        <dbReference type="ARBA" id="ARBA00023163"/>
    </source>
</evidence>
<name>A0A7J7BVJ4_TRIWF</name>
<keyword evidence="3" id="KW-0804">Transcription</keyword>
<accession>A0A7J7BVJ4</accession>
<keyword evidence="2" id="KW-0805">Transcription regulation</keyword>
<proteinExistence type="predicted"/>
<organism evidence="5 6">
    <name type="scientific">Tripterygium wilfordii</name>
    <name type="common">Thunder God vine</name>
    <dbReference type="NCBI Taxonomy" id="458696"/>
    <lineage>
        <taxon>Eukaryota</taxon>
        <taxon>Viridiplantae</taxon>
        <taxon>Streptophyta</taxon>
        <taxon>Embryophyta</taxon>
        <taxon>Tracheophyta</taxon>
        <taxon>Spermatophyta</taxon>
        <taxon>Magnoliopsida</taxon>
        <taxon>eudicotyledons</taxon>
        <taxon>Gunneridae</taxon>
        <taxon>Pentapetalae</taxon>
        <taxon>rosids</taxon>
        <taxon>fabids</taxon>
        <taxon>Celastrales</taxon>
        <taxon>Celastraceae</taxon>
        <taxon>Tripterygium</taxon>
    </lineage>
</organism>
<comment type="subcellular location">
    <subcellularLocation>
        <location evidence="1">Nucleus</location>
    </subcellularLocation>
</comment>
<dbReference type="EMBL" id="JAAARO010000023">
    <property type="protein sequence ID" value="KAF5725903.1"/>
    <property type="molecule type" value="Genomic_DNA"/>
</dbReference>
<evidence type="ECO:0000256" key="4">
    <source>
        <dbReference type="ARBA" id="ARBA00023242"/>
    </source>
</evidence>
<evidence type="ECO:0000256" key="1">
    <source>
        <dbReference type="ARBA" id="ARBA00004123"/>
    </source>
</evidence>
<dbReference type="SUPFAM" id="SSF47459">
    <property type="entry name" value="HLH, helix-loop-helix DNA-binding domain"/>
    <property type="match status" value="1"/>
</dbReference>
<keyword evidence="4" id="KW-0539">Nucleus</keyword>
<dbReference type="Proteomes" id="UP000593562">
    <property type="component" value="Unassembled WGS sequence"/>
</dbReference>